<dbReference type="InterPro" id="IPR001283">
    <property type="entry name" value="CRISP-related"/>
</dbReference>
<dbReference type="Proteomes" id="UP000789390">
    <property type="component" value="Unassembled WGS sequence"/>
</dbReference>
<dbReference type="PRINTS" id="PR00837">
    <property type="entry name" value="V5TPXLIKE"/>
</dbReference>
<dbReference type="AlphaFoldDB" id="A0A8J2WF11"/>
<comment type="caution">
    <text evidence="4">The sequence shown here is derived from an EMBL/GenBank/DDBJ whole genome shotgun (WGS) entry which is preliminary data.</text>
</comment>
<evidence type="ECO:0000259" key="3">
    <source>
        <dbReference type="SMART" id="SM00198"/>
    </source>
</evidence>
<dbReference type="SMART" id="SM00198">
    <property type="entry name" value="SCP"/>
    <property type="match status" value="1"/>
</dbReference>
<dbReference type="FunFam" id="3.40.33.10:FF:000035">
    <property type="entry name" value="CRISP3: cysteine-rich secretory protein, putative"/>
    <property type="match status" value="1"/>
</dbReference>
<keyword evidence="2" id="KW-0472">Membrane</keyword>
<feature type="compositionally biased region" description="Low complexity" evidence="1">
    <location>
        <begin position="351"/>
        <end position="363"/>
    </location>
</feature>
<keyword evidence="2" id="KW-1133">Transmembrane helix</keyword>
<protein>
    <recommendedName>
        <fullName evidence="3">SCP domain-containing protein</fullName>
    </recommendedName>
</protein>
<dbReference type="InterPro" id="IPR002413">
    <property type="entry name" value="V5_allergen-like"/>
</dbReference>
<dbReference type="PROSITE" id="PS01010">
    <property type="entry name" value="CRISP_2"/>
    <property type="match status" value="1"/>
</dbReference>
<keyword evidence="5" id="KW-1185">Reference proteome</keyword>
<dbReference type="Pfam" id="PF00188">
    <property type="entry name" value="CAP"/>
    <property type="match status" value="1"/>
</dbReference>
<feature type="transmembrane region" description="Helical" evidence="2">
    <location>
        <begin position="12"/>
        <end position="36"/>
    </location>
</feature>
<dbReference type="PANTHER" id="PTHR10334">
    <property type="entry name" value="CYSTEINE-RICH SECRETORY PROTEIN-RELATED"/>
    <property type="match status" value="1"/>
</dbReference>
<dbReference type="InterPro" id="IPR014044">
    <property type="entry name" value="CAP_dom"/>
</dbReference>
<dbReference type="GO" id="GO:0005576">
    <property type="term" value="C:extracellular region"/>
    <property type="evidence" value="ECO:0007669"/>
    <property type="project" value="InterPro"/>
</dbReference>
<dbReference type="CDD" id="cd05380">
    <property type="entry name" value="CAP_euk"/>
    <property type="match status" value="1"/>
</dbReference>
<organism evidence="4 5">
    <name type="scientific">Daphnia galeata</name>
    <dbReference type="NCBI Taxonomy" id="27404"/>
    <lineage>
        <taxon>Eukaryota</taxon>
        <taxon>Metazoa</taxon>
        <taxon>Ecdysozoa</taxon>
        <taxon>Arthropoda</taxon>
        <taxon>Crustacea</taxon>
        <taxon>Branchiopoda</taxon>
        <taxon>Diplostraca</taxon>
        <taxon>Cladocera</taxon>
        <taxon>Anomopoda</taxon>
        <taxon>Daphniidae</taxon>
        <taxon>Daphnia</taxon>
    </lineage>
</organism>
<evidence type="ECO:0000313" key="4">
    <source>
        <dbReference type="EMBL" id="CAH0104826.1"/>
    </source>
</evidence>
<proteinExistence type="predicted"/>
<gene>
    <name evidence="4" type="ORF">DGAL_LOCUS7755</name>
</gene>
<evidence type="ECO:0000256" key="1">
    <source>
        <dbReference type="SAM" id="MobiDB-lite"/>
    </source>
</evidence>
<evidence type="ECO:0000313" key="5">
    <source>
        <dbReference type="Proteomes" id="UP000789390"/>
    </source>
</evidence>
<reference evidence="4" key="1">
    <citation type="submission" date="2021-11" db="EMBL/GenBank/DDBJ databases">
        <authorList>
            <person name="Schell T."/>
        </authorList>
    </citation>
    <scope>NUCLEOTIDE SEQUENCE</scope>
    <source>
        <strain evidence="4">M5</strain>
    </source>
</reference>
<dbReference type="PROSITE" id="PS01009">
    <property type="entry name" value="CRISP_1"/>
    <property type="match status" value="1"/>
</dbReference>
<dbReference type="PRINTS" id="PR00838">
    <property type="entry name" value="V5ALLERGEN"/>
</dbReference>
<name>A0A8J2WF11_9CRUS</name>
<dbReference type="EMBL" id="CAKKLH010000157">
    <property type="protein sequence ID" value="CAH0104826.1"/>
    <property type="molecule type" value="Genomic_DNA"/>
</dbReference>
<dbReference type="SUPFAM" id="SSF55797">
    <property type="entry name" value="PR-1-like"/>
    <property type="match status" value="1"/>
</dbReference>
<feature type="domain" description="SCP" evidence="3">
    <location>
        <begin position="114"/>
        <end position="276"/>
    </location>
</feature>
<dbReference type="InterPro" id="IPR035940">
    <property type="entry name" value="CAP_sf"/>
</dbReference>
<accession>A0A8J2WF11</accession>
<evidence type="ECO:0000256" key="2">
    <source>
        <dbReference type="SAM" id="Phobius"/>
    </source>
</evidence>
<sequence>MLYRCYVKFQVRFHFICFFLVFSSLDWTTFFCYLLSKLLFEKVCSTSVQITNIPKKKMMMIILRPFVTFILASLVEAQDRSTYCRLSSQHTLCRFQSDGEKCDGSVSRRGVENKNRQVILEAHNALRSIVASGQESRGQPGPQPQASNMQIMTWDVELANVAQRLAEQCLFEHDCNECRKVGRFPVGQNLAVEWTTGPPLPINWKKQVTRWYEEVVEFPNTSARKFEFSVVTGHYSQMIWADTNRVGCGFTSYRDNGTLETNLYVCNYGPAGNFIGLPSYKVGRPCSQCPTNTACGSRFTHLCESVKRNPEISGQSLSEELTNEIVPGGGSTTTGTTTNRPPRPLKVTPATKRPVTQPTTTTKKPVAVSVTQGLLIAVTSRPPLFVSTLSSNNHNNISTAAAVQKDLVCQVGRGACRAVFRGAAWNFQRPHPSFMNQSKYLFTIYTHTGYLETKVSVDGLTELQISQNFPAPKVNAHSCLSFQLKQEVEINDGNHGTLWLLPPLLIKIQPEKSQSVVVPISSDVQGKWLWVKLAVSRIRTPFKLLFQQAGPTQQTADETTNSFTNRSTPTLRVALGDMRIFSGSCKVSNLN</sequence>
<keyword evidence="2" id="KW-0812">Transmembrane</keyword>
<dbReference type="OrthoDB" id="414826at2759"/>
<dbReference type="Gene3D" id="3.40.33.10">
    <property type="entry name" value="CAP"/>
    <property type="match status" value="1"/>
</dbReference>
<feature type="region of interest" description="Disordered" evidence="1">
    <location>
        <begin position="324"/>
        <end position="363"/>
    </location>
</feature>
<dbReference type="InterPro" id="IPR018244">
    <property type="entry name" value="Allrgn_V5/Tpx1_CS"/>
</dbReference>